<comment type="caution">
    <text evidence="13">The sequence shown here is derived from an EMBL/GenBank/DDBJ whole genome shotgun (WGS) entry which is preliminary data.</text>
</comment>
<evidence type="ECO:0000313" key="14">
    <source>
        <dbReference type="Proteomes" id="UP000707245"/>
    </source>
</evidence>
<keyword evidence="11" id="KW-0732">Signal</keyword>
<protein>
    <submittedName>
        <fullName evidence="13">Energy transducer TonB</fullName>
    </submittedName>
</protein>
<evidence type="ECO:0000256" key="7">
    <source>
        <dbReference type="ARBA" id="ARBA00022927"/>
    </source>
</evidence>
<name>A0ABR9FG20_9GAMM</name>
<feature type="domain" description="TonB C-terminal" evidence="12">
    <location>
        <begin position="152"/>
        <end position="243"/>
    </location>
</feature>
<keyword evidence="14" id="KW-1185">Reference proteome</keyword>
<evidence type="ECO:0000313" key="13">
    <source>
        <dbReference type="EMBL" id="MBE0455980.1"/>
    </source>
</evidence>
<evidence type="ECO:0000256" key="4">
    <source>
        <dbReference type="ARBA" id="ARBA00022475"/>
    </source>
</evidence>
<dbReference type="InterPro" id="IPR006260">
    <property type="entry name" value="TonB/TolA_C"/>
</dbReference>
<dbReference type="PROSITE" id="PS52015">
    <property type="entry name" value="TONB_CTD"/>
    <property type="match status" value="1"/>
</dbReference>
<evidence type="ECO:0000256" key="9">
    <source>
        <dbReference type="ARBA" id="ARBA00023136"/>
    </source>
</evidence>
<evidence type="ECO:0000256" key="10">
    <source>
        <dbReference type="SAM" id="MobiDB-lite"/>
    </source>
</evidence>
<keyword evidence="5" id="KW-0997">Cell inner membrane</keyword>
<organism evidence="13 14">
    <name type="scientific">Pseudoalteromonas prydzensis</name>
    <dbReference type="NCBI Taxonomy" id="182141"/>
    <lineage>
        <taxon>Bacteria</taxon>
        <taxon>Pseudomonadati</taxon>
        <taxon>Pseudomonadota</taxon>
        <taxon>Gammaproteobacteria</taxon>
        <taxon>Alteromonadales</taxon>
        <taxon>Pseudoalteromonadaceae</taxon>
        <taxon>Pseudoalteromonas</taxon>
    </lineage>
</organism>
<evidence type="ECO:0000256" key="3">
    <source>
        <dbReference type="ARBA" id="ARBA00022448"/>
    </source>
</evidence>
<evidence type="ECO:0000256" key="6">
    <source>
        <dbReference type="ARBA" id="ARBA00022692"/>
    </source>
</evidence>
<sequence length="243" mass="26701">MKFIIFLIISLGCHLGWLFSQPAQLNLVQFSNAQPADKAAIKIIVSKPVKAKKELVEKPKVVTEQASSTQFHAKAKRLAKHATVKQSVKTVVPNKIKPAINKATVETVTSIAKVNPVTEPVKKQSKPSQAAPASSAPVIAKQHSLKNHVIDLNTLPIFKAPRPTLNYPLKAKRRGYQGVAILQIELAEDGTIAQLSVLKSSGFSELDKAALNNVSQWQFHPVMRDQHKVKARFSVPIEFSLRS</sequence>
<proteinExistence type="inferred from homology"/>
<reference evidence="13 14" key="1">
    <citation type="submission" date="2020-07" db="EMBL/GenBank/DDBJ databases">
        <title>Halophilic bacteria isolated from french cheeses.</title>
        <authorList>
            <person name="Kothe C.I."/>
            <person name="Farah-Kraiem B."/>
            <person name="Renault P."/>
            <person name="Dridi B."/>
        </authorList>
    </citation>
    <scope>NUCLEOTIDE SEQUENCE [LARGE SCALE GENOMIC DNA]</scope>
    <source>
        <strain evidence="13 14">FME14</strain>
    </source>
</reference>
<keyword evidence="8" id="KW-1133">Transmembrane helix</keyword>
<comment type="similarity">
    <text evidence="2">Belongs to the TonB family.</text>
</comment>
<evidence type="ECO:0000259" key="12">
    <source>
        <dbReference type="PROSITE" id="PS52015"/>
    </source>
</evidence>
<comment type="subcellular location">
    <subcellularLocation>
        <location evidence="1">Cell inner membrane</location>
        <topology evidence="1">Single-pass membrane protein</topology>
        <orientation evidence="1">Periplasmic side</orientation>
    </subcellularLocation>
</comment>
<feature type="signal peptide" evidence="11">
    <location>
        <begin position="1"/>
        <end position="25"/>
    </location>
</feature>
<keyword evidence="6" id="KW-0812">Transmembrane</keyword>
<evidence type="ECO:0000256" key="2">
    <source>
        <dbReference type="ARBA" id="ARBA00006555"/>
    </source>
</evidence>
<evidence type="ECO:0000256" key="11">
    <source>
        <dbReference type="SAM" id="SignalP"/>
    </source>
</evidence>
<dbReference type="Pfam" id="PF03544">
    <property type="entry name" value="TonB_C"/>
    <property type="match status" value="1"/>
</dbReference>
<accession>A0ABR9FG20</accession>
<evidence type="ECO:0000256" key="5">
    <source>
        <dbReference type="ARBA" id="ARBA00022519"/>
    </source>
</evidence>
<dbReference type="SUPFAM" id="SSF74653">
    <property type="entry name" value="TolA/TonB C-terminal domain"/>
    <property type="match status" value="1"/>
</dbReference>
<dbReference type="InterPro" id="IPR051045">
    <property type="entry name" value="TonB-dependent_transducer"/>
</dbReference>
<dbReference type="EMBL" id="RRZA01000001">
    <property type="protein sequence ID" value="MBE0455980.1"/>
    <property type="molecule type" value="Genomic_DNA"/>
</dbReference>
<keyword evidence="4" id="KW-1003">Cell membrane</keyword>
<feature type="region of interest" description="Disordered" evidence="10">
    <location>
        <begin position="119"/>
        <end position="138"/>
    </location>
</feature>
<feature type="chain" id="PRO_5046147699" evidence="11">
    <location>
        <begin position="26"/>
        <end position="243"/>
    </location>
</feature>
<dbReference type="RefSeq" id="WP_192540222.1">
    <property type="nucleotide sequence ID" value="NZ_RRZA01000001.1"/>
</dbReference>
<dbReference type="NCBIfam" id="TIGR01352">
    <property type="entry name" value="tonB_Cterm"/>
    <property type="match status" value="1"/>
</dbReference>
<evidence type="ECO:0000256" key="8">
    <source>
        <dbReference type="ARBA" id="ARBA00022989"/>
    </source>
</evidence>
<keyword evidence="3" id="KW-0813">Transport</keyword>
<evidence type="ECO:0000256" key="1">
    <source>
        <dbReference type="ARBA" id="ARBA00004383"/>
    </source>
</evidence>
<keyword evidence="9" id="KW-0472">Membrane</keyword>
<keyword evidence="7" id="KW-0653">Protein transport</keyword>
<dbReference type="InterPro" id="IPR037682">
    <property type="entry name" value="TonB_C"/>
</dbReference>
<dbReference type="Proteomes" id="UP000707245">
    <property type="component" value="Unassembled WGS sequence"/>
</dbReference>
<dbReference type="PANTHER" id="PTHR33446">
    <property type="entry name" value="PROTEIN TONB-RELATED"/>
    <property type="match status" value="1"/>
</dbReference>
<dbReference type="Gene3D" id="3.30.1150.10">
    <property type="match status" value="1"/>
</dbReference>
<feature type="compositionally biased region" description="Low complexity" evidence="10">
    <location>
        <begin position="126"/>
        <end position="137"/>
    </location>
</feature>
<gene>
    <name evidence="13" type="ORF">EI167_00605</name>
</gene>